<keyword evidence="5" id="KW-1185">Reference proteome</keyword>
<evidence type="ECO:0000259" key="3">
    <source>
        <dbReference type="PROSITE" id="PS50103"/>
    </source>
</evidence>
<dbReference type="EMBL" id="LSRX01001500">
    <property type="protein sequence ID" value="OLP79314.1"/>
    <property type="molecule type" value="Genomic_DNA"/>
</dbReference>
<evidence type="ECO:0000313" key="5">
    <source>
        <dbReference type="Proteomes" id="UP000186817"/>
    </source>
</evidence>
<feature type="region of interest" description="Disordered" evidence="2">
    <location>
        <begin position="287"/>
        <end position="330"/>
    </location>
</feature>
<gene>
    <name evidence="4" type="ORF">AK812_SmicGene40410</name>
</gene>
<dbReference type="InterPro" id="IPR043502">
    <property type="entry name" value="DNA/RNA_pol_sf"/>
</dbReference>
<feature type="compositionally biased region" description="Basic residues" evidence="2">
    <location>
        <begin position="2896"/>
        <end position="2910"/>
    </location>
</feature>
<proteinExistence type="predicted"/>
<feature type="compositionally biased region" description="Basic and acidic residues" evidence="2">
    <location>
        <begin position="1891"/>
        <end position="1911"/>
    </location>
</feature>
<feature type="compositionally biased region" description="Low complexity" evidence="2">
    <location>
        <begin position="2879"/>
        <end position="2895"/>
    </location>
</feature>
<accession>A0A1Q9C8S1</accession>
<keyword evidence="1" id="KW-0479">Metal-binding</keyword>
<dbReference type="SUPFAM" id="SSF56672">
    <property type="entry name" value="DNA/RNA polymerases"/>
    <property type="match status" value="1"/>
</dbReference>
<keyword evidence="1" id="KW-0863">Zinc-finger</keyword>
<feature type="region of interest" description="Disordered" evidence="2">
    <location>
        <begin position="1888"/>
        <end position="1911"/>
    </location>
</feature>
<name>A0A1Q9C8S1_SYMMI</name>
<dbReference type="OrthoDB" id="409843at2759"/>
<evidence type="ECO:0000256" key="2">
    <source>
        <dbReference type="SAM" id="MobiDB-lite"/>
    </source>
</evidence>
<dbReference type="PROSITE" id="PS50103">
    <property type="entry name" value="ZF_C3H1"/>
    <property type="match status" value="1"/>
</dbReference>
<dbReference type="Proteomes" id="UP000186817">
    <property type="component" value="Unassembled WGS sequence"/>
</dbReference>
<protein>
    <recommendedName>
        <fullName evidence="3">C3H1-type domain-containing protein</fullName>
    </recommendedName>
</protein>
<evidence type="ECO:0000313" key="4">
    <source>
        <dbReference type="EMBL" id="OLP79314.1"/>
    </source>
</evidence>
<feature type="domain" description="C3H1-type" evidence="3">
    <location>
        <begin position="332"/>
        <end position="359"/>
    </location>
</feature>
<evidence type="ECO:0000256" key="1">
    <source>
        <dbReference type="PROSITE-ProRule" id="PRU00723"/>
    </source>
</evidence>
<feature type="region of interest" description="Disordered" evidence="2">
    <location>
        <begin position="2806"/>
        <end position="2922"/>
    </location>
</feature>
<comment type="caution">
    <text evidence="4">The sequence shown here is derived from an EMBL/GenBank/DDBJ whole genome shotgun (WGS) entry which is preliminary data.</text>
</comment>
<feature type="compositionally biased region" description="Basic and acidic residues" evidence="2">
    <location>
        <begin position="314"/>
        <end position="330"/>
    </location>
</feature>
<organism evidence="4 5">
    <name type="scientific">Symbiodinium microadriaticum</name>
    <name type="common">Dinoflagellate</name>
    <name type="synonym">Zooxanthella microadriatica</name>
    <dbReference type="NCBI Taxonomy" id="2951"/>
    <lineage>
        <taxon>Eukaryota</taxon>
        <taxon>Sar</taxon>
        <taxon>Alveolata</taxon>
        <taxon>Dinophyceae</taxon>
        <taxon>Suessiales</taxon>
        <taxon>Symbiodiniaceae</taxon>
        <taxon>Symbiodinium</taxon>
    </lineage>
</organism>
<feature type="zinc finger region" description="C3H1-type" evidence="1">
    <location>
        <begin position="332"/>
        <end position="359"/>
    </location>
</feature>
<reference evidence="4 5" key="1">
    <citation type="submission" date="2016-02" db="EMBL/GenBank/DDBJ databases">
        <title>Genome analysis of coral dinoflagellate symbionts highlights evolutionary adaptations to a symbiotic lifestyle.</title>
        <authorList>
            <person name="Aranda M."/>
            <person name="Li Y."/>
            <person name="Liew Y.J."/>
            <person name="Baumgarten S."/>
            <person name="Simakov O."/>
            <person name="Wilson M."/>
            <person name="Piel J."/>
            <person name="Ashoor H."/>
            <person name="Bougouffa S."/>
            <person name="Bajic V.B."/>
            <person name="Ryu T."/>
            <person name="Ravasi T."/>
            <person name="Bayer T."/>
            <person name="Micklem G."/>
            <person name="Kim H."/>
            <person name="Bhak J."/>
            <person name="Lajeunesse T.C."/>
            <person name="Voolstra C.R."/>
        </authorList>
    </citation>
    <scope>NUCLEOTIDE SEQUENCE [LARGE SCALE GENOMIC DNA]</scope>
    <source>
        <strain evidence="4 5">CCMP2467</strain>
    </source>
</reference>
<sequence length="2952" mass="323719">MGELADKLAKGASELRFLLTQHKVADDIQGELYENSVDTVAKFAAAASDEADLKKMLKDSFSIDPAQSLKLRAQAAGVVVAWKTAISRVERQAEAEATHEVRDIAKPIPSTDYISMRQAFAAKFGELEDKHIPAKEFIEKKLGELESGEFRAEPLTEIISRDEVDPDTLLPHWDAKGTLSLKKGGSKTAMPSGPEQLRLRMSVNFALFEKYKEYLLGDYCYGLRSSEDSGSLVPPWSLVLSYEHTIRKHAYKVMATAGYSFGAALVHAYKEPSVKERNFTTPLALHAKRPQPWNANTEQPPTKKGRKGVKGNGKGKDGKGAKKLKEGSDRTPDGKPICFRYNAKGCKTGAKCHFAHVCMLCFGKHPASECPQKVLSPPAATSVAAITDETPNKPLRVLYLFSGTPRRLDMASCLQQLASAWTLNLKTECVDLKRSAKQDLSLPKVRQSYLQRIAAKEFDAVLLSPPCASFSRATWANFRGPRPVRSYECPRGLQTLTPAERDRAILGNIFADFSYEVASLVADGAATFLAMEQPEDLGALASGPHEGLRPASMWQWPQLADLLQKGLRTVAFHQASFGTPYAKPTRLLLHTSLPMPDCFYEGLPRYDAKGCYTGPLPSATDLGAMFQRQAKGTFKTSGSEQWPTKLCQWLSAMLVSTCLHAANAAVGEGVHTGFAETLPPSSETFPLNSSEGPRVLGVGTRPSYADGRQWEWLRKRTLGLILEQLEKEAFRMAAGGEKGCALASDPELRRQLRELWKDWLEAQDLGEAGLLDVAQGQPLHLRLLRAMLEAAGDPDRDFLRQAEEGLPVGILELLPRTLEEQPKWPLENAPFEASLAWVPNYSSVEEHADFARAKFEEDVREGLMAKMSMGEFLERYGEHTAIAALAVIVEDEELDKKRIIHDATHGVRVNHRVKCRDKLRSPGAREKKHLLREHEEEGETAFSVVGDIAKAHRRYKHSSKEHGYLACQVDTKEETPGPDFPLDLLLYADDLEAMGKVAEAGRAWIGGFLELIDGCQGDPGKVIAALELLATLVAVRLWVPDGVWFKRNLHAIPDGNALGRGQQIRLPSDRKCCCDAMSPSPGLRGMCFGTKDDKKMMRSMQLQMRVDGLFPPGSYKVMTTKCNYRRRLLRAMAAGGAEHPAGAGRCYWDPHALKRRMRLRAIWAARCGKNKSAADAVSTPGSYEGPPGDEVPRAFPGELAVGPASCGCWPVPAAERVGEEHVDLRSVLQKFDLPGQGPSFSFADGEGSVVADGGQSFLMDETIQDMPFAGSFVVASKNADQDPQRAKTCCDGRPIPGLLETRPAQGQKVAVDGLLPQEKFETRPVKGPRSHEVSYLNPTPDGALTDSPQRAPFHPPASQRASHGFALMPVCLGLCAEDFAFDGHWSEADPEIQTRLQVTGAPHPISMLAVALAVLAYSVNYSMVHGPSAVFDASGTDYDVTGAPNPSMLAVALAALAYSANSSMVTGQVWSEDPSKSSADQGCKALVMMPPKAPGDGWTPVVRKQRSLGDFVLRAQDWNSPIFKPSELGAKLDGLADGDTLRGIMLVQSDDEFASISGVLRGCPKPHRMLLLRPSNEEGSQRVPGQVGDRLTFRNLAVATFCSSNSSGDMPQFQGSSGSDAKPLKVKITESAVLYVRLSKLYCDPKLWASFERAAAKEALQWAACRHVQALDSFSWSREKGKTGDSEQFFGLLRVAKKDIGPLLSSSGQQGVFVSAPRGLPDAAACEVTWVDRAQKEKPKDYLERVTRMSSAHGLALSNLRLGWRRPLDKDEVPVRVWNVTDVPREWDHCAVADLLGTAFVDPVILSHRWAKRAVTYRFKAKVKAGGDRDVVPLICEHLGANVTLWASLAPPRKQSTFVKPVYTHSVPVVKAADTPEIPTDTVAVPTAKTQDADGKDQSQSKQAKQEVRHIDLALPKDNGTQYPEAYTKVTQGFLLCYQVFAARGISVVDEISCFMECHNLQEDIAAKFAQCDCAPFCVALSQGDVDEENSMSLLRGFVHTALPRHQAQEAAAVKAQWKKLLRDDFGRQRTFVKARADAQLEFEKRANDTHEAKRAGPVHPSVMVREQTEAWVRKWQAPPSVHHDAIDKVLAKVPAVRRNQLDIEFSAEGLCSTAASIASKAAGPDCWKASSLCQMPLSWWAMAAELWSHVWAHAAVPKLWKDAKVTLIRKKGGPATRPITLTQIMWRIGAKIIAQALREWAPEWASESDHGGLPGRSISDVLFQVQAALSRGSNTAVLMDVAGYFDAMNAHTMRMIFTHLGAPVQLAPLLESFYTGARRYFCFEGSFDPECHEASTRDRINLVRTLVMPCLAWASGFAQPSREDIEAVRAEEKNDCCPNTCERNLFHHLRLMRLSYGRLVRFELLLVLPSLAWAGRGSGDFTKAMTTKFPSTLVLMELAEELSAKNCELQLQWIRRDLNQLADDLTNENFASFDPNFRIPLKGEALEWRVLGRLLRYATSYFEELGEAKRTKKVHATRSGLMAFLKEVHVYQVDFQQHPAHERRLCEAKVWPFDQMAIDWPHGSFFRPQGLLCPEGQSFLVASPFAVYAAAPVGAGESQGSSSVRLDEVWRGRLPAVGSACAGSFAQCLLFAPAEGRIEVWRPGHPRSALALEDQAPWLRVAGSITTCKQVATLLPEEASADFCLLLAGWDGRLIPVAAVPLAGHIEEEGGLHLEPTKLQPGLDAPLQDASKAVAALHMERGGLLWALLVSGDVEAWDLLSSRSLGRWRARFSDASFQPIAMCQDSTFGFLVLGHNVTGGGAIISRAQRPADAESATLLCRFLRWCGPWPHLLDVTPASLCGGGSEPPPTCKKRGPPSSVGVGDTVKARQLQKPHHVTGRLWTKAKALPPHLCGAARRPPRKELQKRGSRPGPDQRRACAAPPAEGPPRRSAGAARRKPTATKPARRSTGKCTKLSADRRRGAPSQIFFQALLYPSAATASAPGSELRRHM</sequence>
<dbReference type="InterPro" id="IPR000571">
    <property type="entry name" value="Znf_CCCH"/>
</dbReference>
<dbReference type="GO" id="GO:0008270">
    <property type="term" value="F:zinc ion binding"/>
    <property type="evidence" value="ECO:0007669"/>
    <property type="project" value="UniProtKB-KW"/>
</dbReference>
<keyword evidence="1" id="KW-0862">Zinc</keyword>